<dbReference type="AlphaFoldDB" id="A0A6J7NFM3"/>
<gene>
    <name evidence="1" type="ORF">UFOPK3957_00929</name>
</gene>
<accession>A0A6J7NFM3</accession>
<proteinExistence type="predicted"/>
<evidence type="ECO:0000313" key="1">
    <source>
        <dbReference type="EMBL" id="CAB4989433.1"/>
    </source>
</evidence>
<sequence length="54" mass="5489">MIAVTTTTVTVLGSAEGMSRAFCCSACQPTDTGVKIRAGTHATTAIATWMPTLG</sequence>
<dbReference type="EMBL" id="CAFBOM010000146">
    <property type="protein sequence ID" value="CAB4989433.1"/>
    <property type="molecule type" value="Genomic_DNA"/>
</dbReference>
<name>A0A6J7NFM3_9ZZZZ</name>
<reference evidence="1" key="1">
    <citation type="submission" date="2020-05" db="EMBL/GenBank/DDBJ databases">
        <authorList>
            <person name="Chiriac C."/>
            <person name="Salcher M."/>
            <person name="Ghai R."/>
            <person name="Kavagutti S V."/>
        </authorList>
    </citation>
    <scope>NUCLEOTIDE SEQUENCE</scope>
</reference>
<protein>
    <submittedName>
        <fullName evidence="1">Unannotated protein</fullName>
    </submittedName>
</protein>
<organism evidence="1">
    <name type="scientific">freshwater metagenome</name>
    <dbReference type="NCBI Taxonomy" id="449393"/>
    <lineage>
        <taxon>unclassified sequences</taxon>
        <taxon>metagenomes</taxon>
        <taxon>ecological metagenomes</taxon>
    </lineage>
</organism>